<reference evidence="1" key="1">
    <citation type="submission" date="2016-07" db="EMBL/GenBank/DDBJ databases">
        <title>New class B carbapenemase carried by novel plasmid in Pseudomonas putida enviromental strain in eastern Amazonia.</title>
        <authorList>
            <person name="Souza C.O."/>
            <person name="Lima K.V."/>
            <person name="Brasiliense D.M."/>
            <person name="Perez-Chaparro P.J."/>
            <person name="Mamizuka E.M."/>
            <person name="Lima M.O."/>
            <person name="Lima L.N."/>
            <person name="McCulloch J.A."/>
        </authorList>
    </citation>
    <scope>NUCLEOTIDE SEQUENCE [LARGE SCALE GENOMIC DNA]</scope>
    <source>
        <strain evidence="1">IEC33019</strain>
    </source>
</reference>
<organism evidence="1">
    <name type="scientific">Pseudomonas putida</name>
    <name type="common">Arthrobacter siderocapsulatus</name>
    <dbReference type="NCBI Taxonomy" id="303"/>
    <lineage>
        <taxon>Bacteria</taxon>
        <taxon>Pseudomonadati</taxon>
        <taxon>Pseudomonadota</taxon>
        <taxon>Gammaproteobacteria</taxon>
        <taxon>Pseudomonadales</taxon>
        <taxon>Pseudomonadaceae</taxon>
        <taxon>Pseudomonas</taxon>
    </lineage>
</organism>
<dbReference type="EMBL" id="CP016634">
    <property type="protein sequence ID" value="ANY86662.1"/>
    <property type="molecule type" value="Genomic_DNA"/>
</dbReference>
<sequence>MNWSESLKLRIVSELKGYDVYFSPDDIPLEVDFPEQWRGFGFLDSEKKHIPAEWADFSELLPWVSAWLDKCVLGTVLAVSDRPYLMYVYGEGGDLYFYMGGAPLGVEGAGLDGYPSIPANLRQFYSILHNGFGFYIGCTMGPSRLEDFVPIKDLCDEDYPALPDMLGMFSSGAGDYLALGDGSFKGEAFIWWHEKPESPTEGIDLWSVMDSWMSIFLESSDSNEYYQA</sequence>
<accession>A0A1B2F344</accession>
<proteinExistence type="predicted"/>
<evidence type="ECO:0008006" key="2">
    <source>
        <dbReference type="Google" id="ProtNLM"/>
    </source>
</evidence>
<protein>
    <recommendedName>
        <fullName evidence="2">SMI1/KNR4 family protein</fullName>
    </recommendedName>
</protein>
<evidence type="ECO:0000313" key="1">
    <source>
        <dbReference type="EMBL" id="ANY86662.1"/>
    </source>
</evidence>
<gene>
    <name evidence="1" type="ORF">IEC33019_1091</name>
</gene>
<name>A0A1B2F344_PSEPU</name>
<dbReference type="AlphaFoldDB" id="A0A1B2F344"/>